<dbReference type="InterPro" id="IPR015422">
    <property type="entry name" value="PyrdxlP-dep_Trfase_small"/>
</dbReference>
<dbReference type="Pfam" id="PF00155">
    <property type="entry name" value="Aminotran_1_2"/>
    <property type="match status" value="1"/>
</dbReference>
<evidence type="ECO:0000256" key="8">
    <source>
        <dbReference type="ARBA" id="ARBA00047481"/>
    </source>
</evidence>
<proteinExistence type="inferred from homology"/>
<accession>A0AAW5R6N1</accession>
<dbReference type="Proteomes" id="UP001208534">
    <property type="component" value="Unassembled WGS sequence"/>
</dbReference>
<evidence type="ECO:0000256" key="6">
    <source>
        <dbReference type="ARBA" id="ARBA00022679"/>
    </source>
</evidence>
<dbReference type="Gene3D" id="3.90.1150.10">
    <property type="entry name" value="Aspartate Aminotransferase, domain 1"/>
    <property type="match status" value="1"/>
</dbReference>
<dbReference type="EC" id="2.6.1.9" evidence="9"/>
<keyword evidence="5 9" id="KW-0032">Aminotransferase</keyword>
<dbReference type="InterPro" id="IPR004839">
    <property type="entry name" value="Aminotransferase_I/II_large"/>
</dbReference>
<evidence type="ECO:0000256" key="5">
    <source>
        <dbReference type="ARBA" id="ARBA00022576"/>
    </source>
</evidence>
<evidence type="ECO:0000313" key="11">
    <source>
        <dbReference type="EMBL" id="MCU4395499.1"/>
    </source>
</evidence>
<dbReference type="GO" id="GO:0004400">
    <property type="term" value="F:histidinol-phosphate transaminase activity"/>
    <property type="evidence" value="ECO:0007669"/>
    <property type="project" value="UniProtKB-UniRule"/>
</dbReference>
<feature type="domain" description="Aminotransferase class I/classII large" evidence="10">
    <location>
        <begin position="31"/>
        <end position="356"/>
    </location>
</feature>
<evidence type="ECO:0000256" key="7">
    <source>
        <dbReference type="ARBA" id="ARBA00022898"/>
    </source>
</evidence>
<comment type="cofactor">
    <cofactor evidence="1 9">
        <name>pyridoxal 5'-phosphate</name>
        <dbReference type="ChEBI" id="CHEBI:597326"/>
    </cofactor>
</comment>
<dbReference type="CDD" id="cd00609">
    <property type="entry name" value="AAT_like"/>
    <property type="match status" value="1"/>
</dbReference>
<dbReference type="PANTHER" id="PTHR43643">
    <property type="entry name" value="HISTIDINOL-PHOSPHATE AMINOTRANSFERASE 2"/>
    <property type="match status" value="1"/>
</dbReference>
<dbReference type="InterPro" id="IPR005861">
    <property type="entry name" value="HisP_aminotrans"/>
</dbReference>
<dbReference type="GO" id="GO:0030170">
    <property type="term" value="F:pyridoxal phosphate binding"/>
    <property type="evidence" value="ECO:0007669"/>
    <property type="project" value="InterPro"/>
</dbReference>
<gene>
    <name evidence="9 11" type="primary">hisC</name>
    <name evidence="11" type="ORF">KTH64_00605</name>
</gene>
<keyword evidence="7 9" id="KW-0663">Pyridoxal phosphate</keyword>
<dbReference type="RefSeq" id="WP_126132492.1">
    <property type="nucleotide sequence ID" value="NZ_JAHPRE010000002.1"/>
</dbReference>
<comment type="similarity">
    <text evidence="3 9">Belongs to the class-II pyridoxal-phosphate-dependent aminotransferase family. Histidinol-phosphate aminotransferase subfamily.</text>
</comment>
<dbReference type="EMBL" id="JAHPRE010000002">
    <property type="protein sequence ID" value="MCU4395499.1"/>
    <property type="molecule type" value="Genomic_DNA"/>
</dbReference>
<dbReference type="AlphaFoldDB" id="A0AAW5R6N1"/>
<dbReference type="GO" id="GO:0000105">
    <property type="term" value="P:L-histidine biosynthetic process"/>
    <property type="evidence" value="ECO:0007669"/>
    <property type="project" value="UniProtKB-UniRule"/>
</dbReference>
<dbReference type="HAMAP" id="MF_01023">
    <property type="entry name" value="HisC_aminotrans_2"/>
    <property type="match status" value="1"/>
</dbReference>
<comment type="catalytic activity">
    <reaction evidence="8 9">
        <text>L-histidinol phosphate + 2-oxoglutarate = 3-(imidazol-4-yl)-2-oxopropyl phosphate + L-glutamate</text>
        <dbReference type="Rhea" id="RHEA:23744"/>
        <dbReference type="ChEBI" id="CHEBI:16810"/>
        <dbReference type="ChEBI" id="CHEBI:29985"/>
        <dbReference type="ChEBI" id="CHEBI:57766"/>
        <dbReference type="ChEBI" id="CHEBI:57980"/>
        <dbReference type="EC" id="2.6.1.9"/>
    </reaction>
</comment>
<dbReference type="Gene3D" id="3.40.640.10">
    <property type="entry name" value="Type I PLP-dependent aspartate aminotransferase-like (Major domain)"/>
    <property type="match status" value="1"/>
</dbReference>
<evidence type="ECO:0000256" key="1">
    <source>
        <dbReference type="ARBA" id="ARBA00001933"/>
    </source>
</evidence>
<dbReference type="InterPro" id="IPR015424">
    <property type="entry name" value="PyrdxlP-dep_Trfase"/>
</dbReference>
<protein>
    <recommendedName>
        <fullName evidence="9">Histidinol-phosphate aminotransferase</fullName>
        <ecNumber evidence="9">2.6.1.9</ecNumber>
    </recommendedName>
    <alternativeName>
        <fullName evidence="9">Imidazole acetol-phosphate transaminase</fullName>
    </alternativeName>
</protein>
<organism evidence="11 12">
    <name type="scientific">Acinetobacter junii</name>
    <dbReference type="NCBI Taxonomy" id="40215"/>
    <lineage>
        <taxon>Bacteria</taxon>
        <taxon>Pseudomonadati</taxon>
        <taxon>Pseudomonadota</taxon>
        <taxon>Gammaproteobacteria</taxon>
        <taxon>Moraxellales</taxon>
        <taxon>Moraxellaceae</taxon>
        <taxon>Acinetobacter</taxon>
    </lineage>
</organism>
<evidence type="ECO:0000256" key="9">
    <source>
        <dbReference type="HAMAP-Rule" id="MF_01023"/>
    </source>
</evidence>
<keyword evidence="9" id="KW-0368">Histidine biosynthesis</keyword>
<dbReference type="InterPro" id="IPR015421">
    <property type="entry name" value="PyrdxlP-dep_Trfase_major"/>
</dbReference>
<dbReference type="PANTHER" id="PTHR43643:SF3">
    <property type="entry name" value="HISTIDINOL-PHOSPHATE AMINOTRANSFERASE"/>
    <property type="match status" value="1"/>
</dbReference>
<evidence type="ECO:0000313" key="12">
    <source>
        <dbReference type="Proteomes" id="UP001208534"/>
    </source>
</evidence>
<keyword evidence="6 9" id="KW-0808">Transferase</keyword>
<evidence type="ECO:0000256" key="4">
    <source>
        <dbReference type="ARBA" id="ARBA00011738"/>
    </source>
</evidence>
<dbReference type="NCBIfam" id="TIGR01141">
    <property type="entry name" value="hisC"/>
    <property type="match status" value="1"/>
</dbReference>
<comment type="pathway">
    <text evidence="2 9">Amino-acid biosynthesis; L-histidine biosynthesis; L-histidine from 5-phospho-alpha-D-ribose 1-diphosphate: step 7/9.</text>
</comment>
<keyword evidence="9" id="KW-0028">Amino-acid biosynthesis</keyword>
<dbReference type="InterPro" id="IPR050106">
    <property type="entry name" value="HistidinolP_aminotransfase"/>
</dbReference>
<evidence type="ECO:0000256" key="2">
    <source>
        <dbReference type="ARBA" id="ARBA00005011"/>
    </source>
</evidence>
<evidence type="ECO:0000259" key="10">
    <source>
        <dbReference type="Pfam" id="PF00155"/>
    </source>
</evidence>
<comment type="subunit">
    <text evidence="4 9">Homodimer.</text>
</comment>
<evidence type="ECO:0000256" key="3">
    <source>
        <dbReference type="ARBA" id="ARBA00007970"/>
    </source>
</evidence>
<name>A0AAW5R6N1_ACIJU</name>
<comment type="caution">
    <text evidence="11">The sequence shown here is derived from an EMBL/GenBank/DDBJ whole genome shotgun (WGS) entry which is preliminary data.</text>
</comment>
<reference evidence="11" key="1">
    <citation type="submission" date="2021-06" db="EMBL/GenBank/DDBJ databases">
        <title>Propagation of a rapidly emergent carbapenem-resistant Acinetobacter baumannii lineage by various extra-hospital transmission networks.</title>
        <authorList>
            <person name="Calix J."/>
        </authorList>
    </citation>
    <scope>NUCLEOTIDE SEQUENCE</scope>
    <source>
        <strain evidence="11">WU_MDCI_Aw63</strain>
    </source>
</reference>
<feature type="modified residue" description="N6-(pyridoxal phosphate)lysine" evidence="9">
    <location>
        <position position="219"/>
    </location>
</feature>
<dbReference type="SUPFAM" id="SSF53383">
    <property type="entry name" value="PLP-dependent transferases"/>
    <property type="match status" value="1"/>
</dbReference>
<sequence>MAFTIEQMRFWSPEVRDLEPYVPGEQPKIQNLLKLNTNENPYPPSPKVVDAVQAVLAHQADALRLYPDPDATVLKQAIAKQQNVDVSQVFVGNGSDEVLAHIFKAFFIQQEPILYPDITYSFYPVYSQFFGVQTKQIPLNEKFEIDISDYEQENGGIIITNPNAPTSIALGLDKIEQLLKANPNRVIVIDEAYVDFGAESAVELISRYENLVVCQTTSKSRSLAGLRVGFAIAQAHLIAALEAVKNSFNSYPIDRFAIAAAVASFEDQDYFQEQCEKVIASREKLVCNLTELGFNVLPSKANFIFATHSLHDAAQLAEKLREQGIIVRYFNKPRINQFLRITIGTDEQNQRLVDTLKMLIS</sequence>